<evidence type="ECO:0000256" key="9">
    <source>
        <dbReference type="ARBA" id="ARBA00022840"/>
    </source>
</evidence>
<dbReference type="NCBIfam" id="NF011314">
    <property type="entry name" value="PRK14725.1"/>
    <property type="match status" value="1"/>
</dbReference>
<feature type="domain" description="Pyruvate kinase barrel" evidence="14">
    <location>
        <begin position="368"/>
        <end position="584"/>
    </location>
</feature>
<gene>
    <name evidence="15" type="ORF">IQ236_16225</name>
</gene>
<dbReference type="PANTHER" id="PTHR11817">
    <property type="entry name" value="PYRUVATE KINASE"/>
    <property type="match status" value="1"/>
</dbReference>
<keyword evidence="16" id="KW-1185">Reference proteome</keyword>
<dbReference type="Gene3D" id="2.40.33.10">
    <property type="entry name" value="PK beta-barrel domain-like"/>
    <property type="match status" value="2"/>
</dbReference>
<dbReference type="InterPro" id="IPR040442">
    <property type="entry name" value="Pyrv_kinase-like_dom_sf"/>
</dbReference>
<dbReference type="EMBL" id="JADEWU010000039">
    <property type="protein sequence ID" value="MBE9144751.1"/>
    <property type="molecule type" value="Genomic_DNA"/>
</dbReference>
<comment type="caution">
    <text evidence="15">The sequence shown here is derived from an EMBL/GenBank/DDBJ whole genome shotgun (WGS) entry which is preliminary data.</text>
</comment>
<dbReference type="InterPro" id="IPR001697">
    <property type="entry name" value="Pyr_Knase"/>
</dbReference>
<evidence type="ECO:0000259" key="14">
    <source>
        <dbReference type="Pfam" id="PF00224"/>
    </source>
</evidence>
<evidence type="ECO:0000256" key="2">
    <source>
        <dbReference type="ARBA" id="ARBA00004997"/>
    </source>
</evidence>
<name>A0ABR9UG13_9CYAN</name>
<dbReference type="Proteomes" id="UP000640725">
    <property type="component" value="Unassembled WGS sequence"/>
</dbReference>
<comment type="cofactor">
    <cofactor evidence="1">
        <name>K(+)</name>
        <dbReference type="ChEBI" id="CHEBI:29103"/>
    </cofactor>
</comment>
<dbReference type="EC" id="2.7.1.40" evidence="4"/>
<evidence type="ECO:0000256" key="13">
    <source>
        <dbReference type="SAM" id="Coils"/>
    </source>
</evidence>
<dbReference type="Gene3D" id="3.20.20.60">
    <property type="entry name" value="Phosphoenolpyruvate-binding domains"/>
    <property type="match status" value="2"/>
</dbReference>
<dbReference type="InterPro" id="IPR015806">
    <property type="entry name" value="Pyrv_Knase_insert_dom_sf"/>
</dbReference>
<proteinExistence type="inferred from homology"/>
<dbReference type="SUPFAM" id="SSF51621">
    <property type="entry name" value="Phosphoenolpyruvate/pyruvate domain"/>
    <property type="match status" value="1"/>
</dbReference>
<dbReference type="Pfam" id="PF00224">
    <property type="entry name" value="PK"/>
    <property type="match status" value="2"/>
</dbReference>
<evidence type="ECO:0000256" key="11">
    <source>
        <dbReference type="ARBA" id="ARBA00023152"/>
    </source>
</evidence>
<comment type="similarity">
    <text evidence="3">Belongs to the pyruvate kinase family.</text>
</comment>
<keyword evidence="12 15" id="KW-0670">Pyruvate</keyword>
<dbReference type="InterPro" id="IPR015793">
    <property type="entry name" value="Pyrv_Knase_brl"/>
</dbReference>
<keyword evidence="10" id="KW-0460">Magnesium</keyword>
<keyword evidence="5" id="KW-0808">Transferase</keyword>
<keyword evidence="11" id="KW-0324">Glycolysis</keyword>
<protein>
    <recommendedName>
        <fullName evidence="4">pyruvate kinase</fullName>
        <ecNumber evidence="4">2.7.1.40</ecNumber>
    </recommendedName>
</protein>
<dbReference type="InterPro" id="IPR015813">
    <property type="entry name" value="Pyrv/PenolPyrv_kinase-like_dom"/>
</dbReference>
<dbReference type="RefSeq" id="WP_193870261.1">
    <property type="nucleotide sequence ID" value="NZ_JADEWU010000039.1"/>
</dbReference>
<evidence type="ECO:0000256" key="5">
    <source>
        <dbReference type="ARBA" id="ARBA00022679"/>
    </source>
</evidence>
<evidence type="ECO:0000313" key="15">
    <source>
        <dbReference type="EMBL" id="MBE9144751.1"/>
    </source>
</evidence>
<evidence type="ECO:0000256" key="3">
    <source>
        <dbReference type="ARBA" id="ARBA00008663"/>
    </source>
</evidence>
<evidence type="ECO:0000256" key="4">
    <source>
        <dbReference type="ARBA" id="ARBA00012142"/>
    </source>
</evidence>
<evidence type="ECO:0000256" key="7">
    <source>
        <dbReference type="ARBA" id="ARBA00022741"/>
    </source>
</evidence>
<dbReference type="GO" id="GO:0016301">
    <property type="term" value="F:kinase activity"/>
    <property type="evidence" value="ECO:0007669"/>
    <property type="project" value="UniProtKB-KW"/>
</dbReference>
<organism evidence="15 16">
    <name type="scientific">Planktothrix mougeotii LEGE 06226</name>
    <dbReference type="NCBI Taxonomy" id="1828728"/>
    <lineage>
        <taxon>Bacteria</taxon>
        <taxon>Bacillati</taxon>
        <taxon>Cyanobacteriota</taxon>
        <taxon>Cyanophyceae</taxon>
        <taxon>Oscillatoriophycideae</taxon>
        <taxon>Oscillatoriales</taxon>
        <taxon>Microcoleaceae</taxon>
        <taxon>Planktothrix</taxon>
    </lineage>
</organism>
<evidence type="ECO:0000256" key="12">
    <source>
        <dbReference type="ARBA" id="ARBA00023317"/>
    </source>
</evidence>
<evidence type="ECO:0000256" key="1">
    <source>
        <dbReference type="ARBA" id="ARBA00001958"/>
    </source>
</evidence>
<dbReference type="InterPro" id="IPR011037">
    <property type="entry name" value="Pyrv_Knase-like_insert_dom_sf"/>
</dbReference>
<keyword evidence="8 15" id="KW-0418">Kinase</keyword>
<accession>A0ABR9UG13</accession>
<dbReference type="SUPFAM" id="SSF50800">
    <property type="entry name" value="PK beta-barrel domain-like"/>
    <property type="match status" value="1"/>
</dbReference>
<evidence type="ECO:0000256" key="10">
    <source>
        <dbReference type="ARBA" id="ARBA00022842"/>
    </source>
</evidence>
<keyword evidence="6" id="KW-0479">Metal-binding</keyword>
<comment type="pathway">
    <text evidence="2">Carbohydrate degradation; glycolysis; pyruvate from D-glyceraldehyde 3-phosphate: step 5/5.</text>
</comment>
<evidence type="ECO:0000313" key="16">
    <source>
        <dbReference type="Proteomes" id="UP000640725"/>
    </source>
</evidence>
<keyword evidence="13" id="KW-0175">Coiled coil</keyword>
<feature type="coiled-coil region" evidence="13">
    <location>
        <begin position="18"/>
        <end position="45"/>
    </location>
</feature>
<keyword evidence="9" id="KW-0067">ATP-binding</keyword>
<sequence>MKPQQRYTSAELSRSITIERAIRSVTELRQTAISLEEELADLLQKTSPACRESAYNLVHYLAIRRHDLRELQRELIRLGLSSLGRMEAHVMASLDAVLGTLYRLDQRPIPTELEQEAPITFEVGSALLAENAVAILGPRPKQHNTRVMVTIPSEAAHDPKIIYNLLALGMNVMRINCAHDYPEAWEKMILNLRAAERQLGKSCRISFDLAGPKLRTEQIEPGPELIKWKPTRNVLGQVIKPEKIYFTSQPHTLPDKNNVIPIQGHLLELAKVGDQIRLTDTRGSRRFLNVIEVNKTTCICESDKTAYLVSNTKLSLYRGKKLIAKDTVTQISPQPQAITLAEGDALLIIQGEILGKSAVLDEQGNLIQPACIGCSLPEVFRDVKIGERIFFDDGKIAGIIREVFENQFRVEITSVVNGKNKLKSEKGINLPDTMLNLPALTEKDIQDLEFIAQFGDMVALSFVQQPEDIEQLITELKRAGGEHLGIILKIENQQAFDQLPRLLLTAMQHPPLAVMVARGDLGVELGFERLSEVQEEILWLCEAAHIPVIWATQVLESMAKGGMPSRAEVTDAAMGSRAECVMLNKGAYIDKALQFLCDVLGRMQAHQDKKTSMLRKLSISDL</sequence>
<feature type="domain" description="Pyruvate kinase barrel" evidence="14">
    <location>
        <begin position="144"/>
        <end position="235"/>
    </location>
</feature>
<keyword evidence="7" id="KW-0547">Nucleotide-binding</keyword>
<evidence type="ECO:0000256" key="6">
    <source>
        <dbReference type="ARBA" id="ARBA00022723"/>
    </source>
</evidence>
<evidence type="ECO:0000256" key="8">
    <source>
        <dbReference type="ARBA" id="ARBA00022777"/>
    </source>
</evidence>
<reference evidence="15 16" key="1">
    <citation type="submission" date="2020-10" db="EMBL/GenBank/DDBJ databases">
        <authorList>
            <person name="Castelo-Branco R."/>
            <person name="Eusebio N."/>
            <person name="Adriana R."/>
            <person name="Vieira A."/>
            <person name="Brugerolle De Fraissinette N."/>
            <person name="Rezende De Castro R."/>
            <person name="Schneider M.P."/>
            <person name="Vasconcelos V."/>
            <person name="Leao P.N."/>
        </authorList>
    </citation>
    <scope>NUCLEOTIDE SEQUENCE [LARGE SCALE GENOMIC DNA]</scope>
    <source>
        <strain evidence="15 16">LEGE 06226</strain>
    </source>
</reference>